<dbReference type="InterPro" id="IPR005273">
    <property type="entry name" value="Ura-DNA_glyco_family4"/>
</dbReference>
<dbReference type="PANTHER" id="PTHR33693">
    <property type="entry name" value="TYPE-5 URACIL-DNA GLYCOSYLASE"/>
    <property type="match status" value="1"/>
</dbReference>
<dbReference type="InterPro" id="IPR036895">
    <property type="entry name" value="Uracil-DNA_glycosylase-like_sf"/>
</dbReference>
<dbReference type="NCBIfam" id="TIGR03915">
    <property type="entry name" value="SAM_7_link_chp"/>
    <property type="match status" value="1"/>
</dbReference>
<keyword evidence="5" id="KW-0227">DNA damage</keyword>
<keyword evidence="12" id="KW-1185">Reference proteome</keyword>
<dbReference type="SMART" id="SM00986">
    <property type="entry name" value="UDG"/>
    <property type="match status" value="1"/>
</dbReference>
<dbReference type="PANTHER" id="PTHR33693:SF9">
    <property type="entry name" value="TYPE-4 URACIL-DNA GLYCOSYLASE"/>
    <property type="match status" value="1"/>
</dbReference>
<keyword evidence="8" id="KW-0411">Iron-sulfur</keyword>
<keyword evidence="3" id="KW-0004">4Fe-4S</keyword>
<name>A0ABZ0CW39_9BURK</name>
<accession>A0ABZ0CW39</accession>
<dbReference type="SUPFAM" id="SSF52141">
    <property type="entry name" value="Uracil-DNA glycosylase-like"/>
    <property type="match status" value="1"/>
</dbReference>
<evidence type="ECO:0000256" key="8">
    <source>
        <dbReference type="ARBA" id="ARBA00023014"/>
    </source>
</evidence>
<dbReference type="Pfam" id="PF03167">
    <property type="entry name" value="UDG"/>
    <property type="match status" value="1"/>
</dbReference>
<evidence type="ECO:0000256" key="3">
    <source>
        <dbReference type="ARBA" id="ARBA00022485"/>
    </source>
</evidence>
<evidence type="ECO:0000259" key="10">
    <source>
        <dbReference type="SMART" id="SM00986"/>
    </source>
</evidence>
<keyword evidence="6" id="KW-0378">Hydrolase</keyword>
<dbReference type="CDD" id="cd10030">
    <property type="entry name" value="UDG-F4_TTUDGA_SPO1dp_like"/>
    <property type="match status" value="1"/>
</dbReference>
<dbReference type="InterPro" id="IPR023875">
    <property type="entry name" value="DNA_repair_put"/>
</dbReference>
<dbReference type="Gene3D" id="3.40.470.10">
    <property type="entry name" value="Uracil-DNA glycosylase-like domain"/>
    <property type="match status" value="1"/>
</dbReference>
<evidence type="ECO:0000313" key="11">
    <source>
        <dbReference type="EMBL" id="WOB09181.1"/>
    </source>
</evidence>
<protein>
    <recommendedName>
        <fullName evidence="2">Type-4 uracil-DNA glycosylase</fullName>
    </recommendedName>
</protein>
<reference evidence="11 12" key="1">
    <citation type="submission" date="2023-10" db="EMBL/GenBank/DDBJ databases">
        <title>Bacteria for the degradation of biodegradable plastic PBAT(Polybutylene adipate terephthalate).</title>
        <authorList>
            <person name="Weon H.-Y."/>
            <person name="Yeon J."/>
        </authorList>
    </citation>
    <scope>NUCLEOTIDE SEQUENCE [LARGE SCALE GENOMIC DNA]</scope>
    <source>
        <strain evidence="11 12">SBD 7-3</strain>
    </source>
</reference>
<evidence type="ECO:0000256" key="2">
    <source>
        <dbReference type="ARBA" id="ARBA00019403"/>
    </source>
</evidence>
<gene>
    <name evidence="11" type="ORF">RXV79_03765</name>
</gene>
<proteinExistence type="inferred from homology"/>
<keyword evidence="4" id="KW-0479">Metal-binding</keyword>
<keyword evidence="9" id="KW-0234">DNA repair</keyword>
<dbReference type="EMBL" id="CP136336">
    <property type="protein sequence ID" value="WOB09181.1"/>
    <property type="molecule type" value="Genomic_DNA"/>
</dbReference>
<sequence>MSQIHIALEGEIDWDGFRAAARRLLAQGVAPDEASWSTGTEADLFDSSAAGAPPAGDDGAHATVPAAFIDLCERVRLHREPSRFALMYRLLWRLQHEPALRHDPLDADVLRAQAMAKAVGRDLHKMRAFVRFRPVHDGQPEPLHVAWFEPEHHIVEANAPFFMRRFTHMRWAILTPRRSVRCDGTSLTFGPGAARSDAPPADAGEALWLTYYRHIFNPARLKLDQMRKEMPRRYWRNLPEAELISELTAHALPRTGRMVDAPATVPRRRIALLAMEDTVSRSTASKPLPSDPAKALAALRGATDRCRECPIGEHATQSVFGEGPVKARLMVVGEQPGDKEDLQGHPFVGPAGHLFDKAIEDLSWDRSQIYVTNAVKHFKYELRGQRRIHKTPTQREAAACLHWLESEIEQVQPQALIALGSTATRSLIGHAVPVLKARGTWLTGQHTLPVLVTVHPSALLRGDPALRDEAYRQWLEDLSQAARYMAGAARG</sequence>
<dbReference type="InterPro" id="IPR025404">
    <property type="entry name" value="DUF4130"/>
</dbReference>
<dbReference type="InterPro" id="IPR051536">
    <property type="entry name" value="UDG_Type-4/5"/>
</dbReference>
<comment type="similarity">
    <text evidence="1">Belongs to the uracil-DNA glycosylase (UDG) superfamily. Type 4 (UDGa) family.</text>
</comment>
<evidence type="ECO:0000256" key="7">
    <source>
        <dbReference type="ARBA" id="ARBA00023004"/>
    </source>
</evidence>
<organism evidence="11 12">
    <name type="scientific">Piscinibacter gummiphilus</name>
    <dbReference type="NCBI Taxonomy" id="946333"/>
    <lineage>
        <taxon>Bacteria</taxon>
        <taxon>Pseudomonadati</taxon>
        <taxon>Pseudomonadota</taxon>
        <taxon>Betaproteobacteria</taxon>
        <taxon>Burkholderiales</taxon>
        <taxon>Sphaerotilaceae</taxon>
        <taxon>Piscinibacter</taxon>
    </lineage>
</organism>
<evidence type="ECO:0000256" key="4">
    <source>
        <dbReference type="ARBA" id="ARBA00022723"/>
    </source>
</evidence>
<evidence type="ECO:0000256" key="9">
    <source>
        <dbReference type="ARBA" id="ARBA00023204"/>
    </source>
</evidence>
<evidence type="ECO:0000313" key="12">
    <source>
        <dbReference type="Proteomes" id="UP001303946"/>
    </source>
</evidence>
<dbReference type="SMART" id="SM00987">
    <property type="entry name" value="UreE_C"/>
    <property type="match status" value="1"/>
</dbReference>
<keyword evidence="7" id="KW-0408">Iron</keyword>
<dbReference type="Pfam" id="PF13566">
    <property type="entry name" value="DUF4130"/>
    <property type="match status" value="1"/>
</dbReference>
<evidence type="ECO:0000256" key="5">
    <source>
        <dbReference type="ARBA" id="ARBA00022763"/>
    </source>
</evidence>
<dbReference type="InterPro" id="IPR005122">
    <property type="entry name" value="Uracil-DNA_glycosylase-like"/>
</dbReference>
<dbReference type="Proteomes" id="UP001303946">
    <property type="component" value="Chromosome"/>
</dbReference>
<dbReference type="RefSeq" id="WP_316702138.1">
    <property type="nucleotide sequence ID" value="NZ_CP136336.1"/>
</dbReference>
<feature type="domain" description="Uracil-DNA glycosylase-like" evidence="10">
    <location>
        <begin position="320"/>
        <end position="479"/>
    </location>
</feature>
<evidence type="ECO:0000256" key="1">
    <source>
        <dbReference type="ARBA" id="ARBA00006521"/>
    </source>
</evidence>
<evidence type="ECO:0000256" key="6">
    <source>
        <dbReference type="ARBA" id="ARBA00022801"/>
    </source>
</evidence>
<dbReference type="NCBIfam" id="TIGR00758">
    <property type="entry name" value="UDG_fam4"/>
    <property type="match status" value="1"/>
</dbReference>
<dbReference type="NCBIfam" id="TIGR03914">
    <property type="entry name" value="UDG_fam_dom"/>
    <property type="match status" value="1"/>
</dbReference>